<keyword evidence="1" id="KW-0175">Coiled coil</keyword>
<evidence type="ECO:0000313" key="2">
    <source>
        <dbReference type="EMBL" id="MBS4191746.1"/>
    </source>
</evidence>
<dbReference type="EMBL" id="JAGYPM010000003">
    <property type="protein sequence ID" value="MBS4191746.1"/>
    <property type="molecule type" value="Genomic_DNA"/>
</dbReference>
<comment type="caution">
    <text evidence="2">The sequence shown here is derived from an EMBL/GenBank/DDBJ whole genome shotgun (WGS) entry which is preliminary data.</text>
</comment>
<evidence type="ECO:0000313" key="3">
    <source>
        <dbReference type="Proteomes" id="UP000681027"/>
    </source>
</evidence>
<dbReference type="NCBIfam" id="TIGR01725">
    <property type="entry name" value="phge_HK97_gp10"/>
    <property type="match status" value="1"/>
</dbReference>
<feature type="coiled-coil region" evidence="1">
    <location>
        <begin position="8"/>
        <end position="42"/>
    </location>
</feature>
<proteinExistence type="predicted"/>
<accession>A0ABS5NV84</accession>
<evidence type="ECO:0000256" key="1">
    <source>
        <dbReference type="SAM" id="Coils"/>
    </source>
</evidence>
<organism evidence="2 3">
    <name type="scientific">Cytobacillus citreus</name>
    <dbReference type="NCBI Taxonomy" id="2833586"/>
    <lineage>
        <taxon>Bacteria</taxon>
        <taxon>Bacillati</taxon>
        <taxon>Bacillota</taxon>
        <taxon>Bacilli</taxon>
        <taxon>Bacillales</taxon>
        <taxon>Bacillaceae</taxon>
        <taxon>Cytobacillus</taxon>
    </lineage>
</organism>
<keyword evidence="3" id="KW-1185">Reference proteome</keyword>
<dbReference type="RefSeq" id="WP_213103158.1">
    <property type="nucleotide sequence ID" value="NZ_JAGYPM010000003.1"/>
</dbReference>
<protein>
    <submittedName>
        <fullName evidence="2">HK97 gp10 family phage protein</fullName>
    </submittedName>
</protein>
<reference evidence="2 3" key="1">
    <citation type="submission" date="2021-05" db="EMBL/GenBank/DDBJ databases">
        <title>Novel Bacillus species.</title>
        <authorList>
            <person name="Liu G."/>
        </authorList>
    </citation>
    <scope>NUCLEOTIDE SEQUENCE [LARGE SCALE GENOMIC DNA]</scope>
    <source>
        <strain evidence="2 3">FJAT-49705</strain>
    </source>
</reference>
<name>A0ABS5NV84_9BACI</name>
<dbReference type="Proteomes" id="UP000681027">
    <property type="component" value="Unassembled WGS sequence"/>
</dbReference>
<dbReference type="Pfam" id="PF04883">
    <property type="entry name" value="HK97-gp10_like"/>
    <property type="match status" value="1"/>
</dbReference>
<sequence length="144" mass="16320">MARSVRQNNRMRLRVEGIEELVKALRNADQQIQKELNDLVSECAEIVFREADARAPIGKTGRTRFSLRIEIGKNNKGIFYANVVVGARNGDTTATSAFYVTFYELGSSHQPPRPFMRPAFDKSKAKMRKHLIEGLERIILGLGR</sequence>
<dbReference type="InterPro" id="IPR010064">
    <property type="entry name" value="HK97-gp10_tail"/>
</dbReference>
<gene>
    <name evidence="2" type="ORF">KHA94_16270</name>
</gene>